<reference evidence="2" key="4">
    <citation type="journal article" date="2015" name="G3 (Bethesda)">
        <title>Genome sequences of three phytopathogenic species of the Magnaporthaceae family of fungi.</title>
        <authorList>
            <person name="Okagaki L.H."/>
            <person name="Nunes C.C."/>
            <person name="Sailsbery J."/>
            <person name="Clay B."/>
            <person name="Brown D."/>
            <person name="John T."/>
            <person name="Oh Y."/>
            <person name="Young N."/>
            <person name="Fitzgerald M."/>
            <person name="Haas B.J."/>
            <person name="Zeng Q."/>
            <person name="Young S."/>
            <person name="Adiconis X."/>
            <person name="Fan L."/>
            <person name="Levin J.Z."/>
            <person name="Mitchell T.K."/>
            <person name="Okubara P.A."/>
            <person name="Farman M.L."/>
            <person name="Kohn L.M."/>
            <person name="Birren B."/>
            <person name="Ma L.-J."/>
            <person name="Dean R.A."/>
        </authorList>
    </citation>
    <scope>NUCLEOTIDE SEQUENCE</scope>
    <source>
        <strain evidence="2">R3-111a-1</strain>
    </source>
</reference>
<reference evidence="1" key="2">
    <citation type="submission" date="2010-07" db="EMBL/GenBank/DDBJ databases">
        <authorList>
            <consortium name="The Broad Institute Genome Sequencing Platform"/>
            <consortium name="Broad Institute Genome Sequencing Center for Infectious Disease"/>
            <person name="Ma L.-J."/>
            <person name="Dead R."/>
            <person name="Young S."/>
            <person name="Zeng Q."/>
            <person name="Koehrsen M."/>
            <person name="Alvarado L."/>
            <person name="Berlin A."/>
            <person name="Chapman S.B."/>
            <person name="Chen Z."/>
            <person name="Freedman E."/>
            <person name="Gellesch M."/>
            <person name="Goldberg J."/>
            <person name="Griggs A."/>
            <person name="Gujja S."/>
            <person name="Heilman E.R."/>
            <person name="Heiman D."/>
            <person name="Hepburn T."/>
            <person name="Howarth C."/>
            <person name="Jen D."/>
            <person name="Larson L."/>
            <person name="Mehta T."/>
            <person name="Neiman D."/>
            <person name="Pearson M."/>
            <person name="Roberts A."/>
            <person name="Saif S."/>
            <person name="Shea T."/>
            <person name="Shenoy N."/>
            <person name="Sisk P."/>
            <person name="Stolte C."/>
            <person name="Sykes S."/>
            <person name="Walk T."/>
            <person name="White J."/>
            <person name="Yandava C."/>
            <person name="Haas B."/>
            <person name="Nusbaum C."/>
            <person name="Birren B."/>
        </authorList>
    </citation>
    <scope>NUCLEOTIDE SEQUENCE</scope>
    <source>
        <strain evidence="1">R3-111a-1</strain>
    </source>
</reference>
<reference evidence="2" key="5">
    <citation type="submission" date="2018-04" db="UniProtKB">
        <authorList>
            <consortium name="EnsemblFungi"/>
        </authorList>
    </citation>
    <scope>IDENTIFICATION</scope>
    <source>
        <strain evidence="2">R3-111a-1</strain>
    </source>
</reference>
<evidence type="ECO:0000313" key="3">
    <source>
        <dbReference type="Proteomes" id="UP000006039"/>
    </source>
</evidence>
<reference evidence="3" key="1">
    <citation type="submission" date="2010-07" db="EMBL/GenBank/DDBJ databases">
        <title>The genome sequence of Gaeumannomyces graminis var. tritici strain R3-111a-1.</title>
        <authorList>
            <consortium name="The Broad Institute Genome Sequencing Platform"/>
            <person name="Ma L.-J."/>
            <person name="Dead R."/>
            <person name="Young S."/>
            <person name="Zeng Q."/>
            <person name="Koehrsen M."/>
            <person name="Alvarado L."/>
            <person name="Berlin A."/>
            <person name="Chapman S.B."/>
            <person name="Chen Z."/>
            <person name="Freedman E."/>
            <person name="Gellesch M."/>
            <person name="Goldberg J."/>
            <person name="Griggs A."/>
            <person name="Gujja S."/>
            <person name="Heilman E.R."/>
            <person name="Heiman D."/>
            <person name="Hepburn T."/>
            <person name="Howarth C."/>
            <person name="Jen D."/>
            <person name="Larson L."/>
            <person name="Mehta T."/>
            <person name="Neiman D."/>
            <person name="Pearson M."/>
            <person name="Roberts A."/>
            <person name="Saif S."/>
            <person name="Shea T."/>
            <person name="Shenoy N."/>
            <person name="Sisk P."/>
            <person name="Stolte C."/>
            <person name="Sykes S."/>
            <person name="Walk T."/>
            <person name="White J."/>
            <person name="Yandava C."/>
            <person name="Haas B."/>
            <person name="Nusbaum C."/>
            <person name="Birren B."/>
        </authorList>
    </citation>
    <scope>NUCLEOTIDE SEQUENCE [LARGE SCALE GENOMIC DNA]</scope>
    <source>
        <strain evidence="3">R3-111a-1</strain>
    </source>
</reference>
<gene>
    <name evidence="2" type="primary">20352113</name>
    <name evidence="1" type="ORF">GGTG_11655</name>
</gene>
<sequence>MISVILGNYTKRLEDRVAFLEAKLAGDGGGGPSFAVHPAHPGGLEEVAELLATQFINDIIELPRPASSGHGG</sequence>
<evidence type="ECO:0000313" key="1">
    <source>
        <dbReference type="EMBL" id="EJT70632.1"/>
    </source>
</evidence>
<dbReference type="Proteomes" id="UP000006039">
    <property type="component" value="Unassembled WGS sequence"/>
</dbReference>
<dbReference type="VEuPathDB" id="FungiDB:GGTG_11655"/>
<dbReference type="EMBL" id="GL385401">
    <property type="protein sequence ID" value="EJT70632.1"/>
    <property type="molecule type" value="Genomic_DNA"/>
</dbReference>
<proteinExistence type="predicted"/>
<dbReference type="AlphaFoldDB" id="J3PDT2"/>
<dbReference type="GeneID" id="20352113"/>
<name>J3PDT2_GAET3</name>
<protein>
    <submittedName>
        <fullName evidence="1 2">Uncharacterized protein</fullName>
    </submittedName>
</protein>
<evidence type="ECO:0000313" key="2">
    <source>
        <dbReference type="EnsemblFungi" id="EJT70632"/>
    </source>
</evidence>
<dbReference type="EnsemblFungi" id="EJT70632">
    <property type="protein sequence ID" value="EJT70632"/>
    <property type="gene ID" value="GGTG_11655"/>
</dbReference>
<accession>J3PDT2</accession>
<reference evidence="1" key="3">
    <citation type="submission" date="2010-09" db="EMBL/GenBank/DDBJ databases">
        <title>Annotation of Gaeumannomyces graminis var. tritici R3-111a-1.</title>
        <authorList>
            <consortium name="The Broad Institute Genome Sequencing Platform"/>
            <person name="Ma L.-J."/>
            <person name="Dead R."/>
            <person name="Young S.K."/>
            <person name="Zeng Q."/>
            <person name="Gargeya S."/>
            <person name="Fitzgerald M."/>
            <person name="Haas B."/>
            <person name="Abouelleil A."/>
            <person name="Alvarado L."/>
            <person name="Arachchi H.M."/>
            <person name="Berlin A."/>
            <person name="Brown A."/>
            <person name="Chapman S.B."/>
            <person name="Chen Z."/>
            <person name="Dunbar C."/>
            <person name="Freedman E."/>
            <person name="Gearin G."/>
            <person name="Gellesch M."/>
            <person name="Goldberg J."/>
            <person name="Griggs A."/>
            <person name="Gujja S."/>
            <person name="Heiman D."/>
            <person name="Howarth C."/>
            <person name="Larson L."/>
            <person name="Lui A."/>
            <person name="MacDonald P.J.P."/>
            <person name="Mehta T."/>
            <person name="Montmayeur A."/>
            <person name="Murphy C."/>
            <person name="Neiman D."/>
            <person name="Pearson M."/>
            <person name="Priest M."/>
            <person name="Roberts A."/>
            <person name="Saif S."/>
            <person name="Shea T."/>
            <person name="Shenoy N."/>
            <person name="Sisk P."/>
            <person name="Stolte C."/>
            <person name="Sykes S."/>
            <person name="Yandava C."/>
            <person name="Wortman J."/>
            <person name="Nusbaum C."/>
            <person name="Birren B."/>
        </authorList>
    </citation>
    <scope>NUCLEOTIDE SEQUENCE</scope>
    <source>
        <strain evidence="1">R3-111a-1</strain>
    </source>
</reference>
<dbReference type="HOGENOM" id="CLU_2722392_0_0_1"/>
<dbReference type="RefSeq" id="XP_009227810.1">
    <property type="nucleotide sequence ID" value="XM_009229546.1"/>
</dbReference>
<keyword evidence="3" id="KW-1185">Reference proteome</keyword>
<organism evidence="1">
    <name type="scientific">Gaeumannomyces tritici (strain R3-111a-1)</name>
    <name type="common">Wheat and barley take-all root rot fungus</name>
    <name type="synonym">Gaeumannomyces graminis var. tritici</name>
    <dbReference type="NCBI Taxonomy" id="644352"/>
    <lineage>
        <taxon>Eukaryota</taxon>
        <taxon>Fungi</taxon>
        <taxon>Dikarya</taxon>
        <taxon>Ascomycota</taxon>
        <taxon>Pezizomycotina</taxon>
        <taxon>Sordariomycetes</taxon>
        <taxon>Sordariomycetidae</taxon>
        <taxon>Magnaporthales</taxon>
        <taxon>Magnaporthaceae</taxon>
        <taxon>Gaeumannomyces</taxon>
    </lineage>
</organism>